<evidence type="ECO:0000256" key="3">
    <source>
        <dbReference type="SAM" id="Phobius"/>
    </source>
</evidence>
<dbReference type="PANTHER" id="PTHR30413">
    <property type="entry name" value="INNER MEMBRANE TRANSPORT PERMEASE"/>
    <property type="match status" value="1"/>
</dbReference>
<evidence type="ECO:0000256" key="2">
    <source>
        <dbReference type="ARBA" id="ARBA00022448"/>
    </source>
</evidence>
<name>A0AAE6X1A7_9STAP</name>
<sequence length="272" mass="31787">MNPVSIVLREQFKNFYLIQRLAQFQIKISIHDNYLGLAWEFINPLIQIAVYYFVFGIGIRGGREDIHGVPFILWMLVGISMWFFVNQGILEGTKSISMKYSQVAKMNFPLSTIPSYILMSKFYIHVILLGLITAICFISGIKPSIHMLQLIIYIPFVYIFSLSVTIFTSTLGVLVRDVQMAVQALLRVLFYISPILWLPEGTSEKMQIVEFIMKLNPVYFLAESYRSAILYHEWYIVEHWRLAIYNIGFVLFFFILGSILHVKFRERFSDFI</sequence>
<dbReference type="InterPro" id="IPR047817">
    <property type="entry name" value="ABC2_TM_bact-type"/>
</dbReference>
<protein>
    <submittedName>
        <fullName evidence="5">ABC transporter permease</fullName>
    </submittedName>
</protein>
<dbReference type="PANTHER" id="PTHR30413:SF10">
    <property type="entry name" value="CAPSULE POLYSACCHARIDE EXPORT INNER-MEMBRANE PROTEIN CTRC"/>
    <property type="match status" value="1"/>
</dbReference>
<dbReference type="RefSeq" id="WP_138070731.1">
    <property type="nucleotide sequence ID" value="NZ_CP035309.1"/>
</dbReference>
<gene>
    <name evidence="5" type="ORF">GTN30_04300</name>
</gene>
<reference evidence="5" key="1">
    <citation type="journal article" date="2020" name="Antimicrob. Agents Chemother.">
        <title>The novel macrolide resistance genes mef(D), msr(F) and msr(H) are present on resistance islands in Macrococcus canis, Macrococcus caseolyticus and Staphylococcus aureus.</title>
        <authorList>
            <person name="Schwendener S."/>
            <person name="Dona V."/>
            <person name="Perreten V."/>
        </authorList>
    </citation>
    <scope>NUCLEOTIDE SEQUENCE</scope>
    <source>
        <strain evidence="5">Epi0076A</strain>
    </source>
</reference>
<keyword evidence="2" id="KW-0813">Transport</keyword>
<evidence type="ECO:0000313" key="5">
    <source>
        <dbReference type="EMBL" id="QIH77882.1"/>
    </source>
</evidence>
<feature type="transmembrane region" description="Helical" evidence="3">
    <location>
        <begin position="71"/>
        <end position="90"/>
    </location>
</feature>
<organism evidence="5 6">
    <name type="scientific">Macrococcoides canis</name>
    <dbReference type="NCBI Taxonomy" id="1855823"/>
    <lineage>
        <taxon>Bacteria</taxon>
        <taxon>Bacillati</taxon>
        <taxon>Bacillota</taxon>
        <taxon>Bacilli</taxon>
        <taxon>Bacillales</taxon>
        <taxon>Staphylococcaceae</taxon>
        <taxon>Macrococcoides</taxon>
    </lineage>
</organism>
<accession>A0AAE6X1A7</accession>
<dbReference type="Proteomes" id="UP000501122">
    <property type="component" value="Chromosome"/>
</dbReference>
<evidence type="ECO:0000259" key="4">
    <source>
        <dbReference type="PROSITE" id="PS51012"/>
    </source>
</evidence>
<feature type="transmembrane region" description="Helical" evidence="3">
    <location>
        <begin position="150"/>
        <end position="174"/>
    </location>
</feature>
<comment type="similarity">
    <text evidence="1">Belongs to the ABC-2 integral membrane protein family.</text>
</comment>
<dbReference type="GO" id="GO:0015920">
    <property type="term" value="P:lipopolysaccharide transport"/>
    <property type="evidence" value="ECO:0007669"/>
    <property type="project" value="TreeGrafter"/>
</dbReference>
<dbReference type="AlphaFoldDB" id="A0AAE6X1A7"/>
<feature type="transmembrane region" description="Helical" evidence="3">
    <location>
        <begin position="116"/>
        <end position="138"/>
    </location>
</feature>
<keyword evidence="3" id="KW-0472">Membrane</keyword>
<dbReference type="PROSITE" id="PS51012">
    <property type="entry name" value="ABC_TM2"/>
    <property type="match status" value="1"/>
</dbReference>
<dbReference type="EMBL" id="CP047363">
    <property type="protein sequence ID" value="QIH77882.1"/>
    <property type="molecule type" value="Genomic_DNA"/>
</dbReference>
<keyword evidence="3" id="KW-0812">Transmembrane</keyword>
<feature type="transmembrane region" description="Helical" evidence="3">
    <location>
        <begin position="41"/>
        <end position="59"/>
    </location>
</feature>
<feature type="transmembrane region" description="Helical" evidence="3">
    <location>
        <begin position="243"/>
        <end position="262"/>
    </location>
</feature>
<proteinExistence type="inferred from homology"/>
<evidence type="ECO:0000313" key="6">
    <source>
        <dbReference type="Proteomes" id="UP000501122"/>
    </source>
</evidence>
<evidence type="ECO:0000256" key="1">
    <source>
        <dbReference type="ARBA" id="ARBA00007783"/>
    </source>
</evidence>
<feature type="domain" description="ABC transmembrane type-2" evidence="4">
    <location>
        <begin position="35"/>
        <end position="264"/>
    </location>
</feature>
<keyword evidence="3" id="KW-1133">Transmembrane helix</keyword>